<feature type="region of interest" description="Disordered" evidence="1">
    <location>
        <begin position="22"/>
        <end position="53"/>
    </location>
</feature>
<protein>
    <submittedName>
        <fullName evidence="4">Transposase, MuDR, MULE transposase domain protein</fullName>
    </submittedName>
</protein>
<feature type="compositionally biased region" description="Basic and acidic residues" evidence="1">
    <location>
        <begin position="22"/>
        <end position="31"/>
    </location>
</feature>
<reference evidence="4" key="1">
    <citation type="submission" date="2017-02" db="UniProtKB">
        <authorList>
            <consortium name="WormBaseParasite"/>
        </authorList>
    </citation>
    <scope>IDENTIFICATION</scope>
</reference>
<dbReference type="Proteomes" id="UP000267096">
    <property type="component" value="Unassembled WGS sequence"/>
</dbReference>
<dbReference type="WBParaSite" id="ASIM_0000840101-mRNA-1">
    <property type="protein sequence ID" value="ASIM_0000840101-mRNA-1"/>
    <property type="gene ID" value="ASIM_0000840101"/>
</dbReference>
<gene>
    <name evidence="2" type="ORF">ASIM_LOCUS8151</name>
</gene>
<sequence length="80" mass="8808">MDVTSAKKTVTFTEDAVVHELKDTDVSDEKNGIWGNGSGYGENDNDSEDAADYQDYDDWVDDYGDETSGQNISVCFELGI</sequence>
<organism evidence="4">
    <name type="scientific">Anisakis simplex</name>
    <name type="common">Herring worm</name>
    <dbReference type="NCBI Taxonomy" id="6269"/>
    <lineage>
        <taxon>Eukaryota</taxon>
        <taxon>Metazoa</taxon>
        <taxon>Ecdysozoa</taxon>
        <taxon>Nematoda</taxon>
        <taxon>Chromadorea</taxon>
        <taxon>Rhabditida</taxon>
        <taxon>Spirurina</taxon>
        <taxon>Ascaridomorpha</taxon>
        <taxon>Ascaridoidea</taxon>
        <taxon>Anisakidae</taxon>
        <taxon>Anisakis</taxon>
        <taxon>Anisakis simplex complex</taxon>
    </lineage>
</organism>
<accession>A0A0M3JL73</accession>
<proteinExistence type="predicted"/>
<evidence type="ECO:0000313" key="4">
    <source>
        <dbReference type="WBParaSite" id="ASIM_0000840101-mRNA-1"/>
    </source>
</evidence>
<reference evidence="2 3" key="2">
    <citation type="submission" date="2018-11" db="EMBL/GenBank/DDBJ databases">
        <authorList>
            <consortium name="Pathogen Informatics"/>
        </authorList>
    </citation>
    <scope>NUCLEOTIDE SEQUENCE [LARGE SCALE GENOMIC DNA]</scope>
</reference>
<evidence type="ECO:0000313" key="2">
    <source>
        <dbReference type="EMBL" id="VDK30940.1"/>
    </source>
</evidence>
<name>A0A0M3JL73_ANISI</name>
<feature type="compositionally biased region" description="Acidic residues" evidence="1">
    <location>
        <begin position="43"/>
        <end position="53"/>
    </location>
</feature>
<keyword evidence="3" id="KW-1185">Reference proteome</keyword>
<evidence type="ECO:0000313" key="3">
    <source>
        <dbReference type="Proteomes" id="UP000267096"/>
    </source>
</evidence>
<dbReference type="EMBL" id="UYRR01021348">
    <property type="protein sequence ID" value="VDK30940.1"/>
    <property type="molecule type" value="Genomic_DNA"/>
</dbReference>
<dbReference type="AlphaFoldDB" id="A0A0M3JL73"/>
<evidence type="ECO:0000256" key="1">
    <source>
        <dbReference type="SAM" id="MobiDB-lite"/>
    </source>
</evidence>